<proteinExistence type="predicted"/>
<evidence type="ECO:0000313" key="3">
    <source>
        <dbReference type="Proteomes" id="UP001292094"/>
    </source>
</evidence>
<dbReference type="AlphaFoldDB" id="A0AAE1UIY9"/>
<dbReference type="EMBL" id="JAWZYT010000277">
    <property type="protein sequence ID" value="KAK4325457.1"/>
    <property type="molecule type" value="Genomic_DNA"/>
</dbReference>
<protein>
    <submittedName>
        <fullName evidence="2">Uncharacterized protein</fullName>
    </submittedName>
</protein>
<keyword evidence="3" id="KW-1185">Reference proteome</keyword>
<feature type="region of interest" description="Disordered" evidence="1">
    <location>
        <begin position="1"/>
        <end position="26"/>
    </location>
</feature>
<sequence>MQEKVKRLEEQLRESHRNERARDETSAVKTIQKNYKYFFKYVKKQATVKASTGPLVAADGEVISDPQQICQTLRSHYEKVFSQPKEWHRIDDPEFFLNSTGQLPQLEDIHLQPRDIIEAIDTGGWS</sequence>
<organism evidence="2 3">
    <name type="scientific">Petrolisthes manimaculis</name>
    <dbReference type="NCBI Taxonomy" id="1843537"/>
    <lineage>
        <taxon>Eukaryota</taxon>
        <taxon>Metazoa</taxon>
        <taxon>Ecdysozoa</taxon>
        <taxon>Arthropoda</taxon>
        <taxon>Crustacea</taxon>
        <taxon>Multicrustacea</taxon>
        <taxon>Malacostraca</taxon>
        <taxon>Eumalacostraca</taxon>
        <taxon>Eucarida</taxon>
        <taxon>Decapoda</taxon>
        <taxon>Pleocyemata</taxon>
        <taxon>Anomura</taxon>
        <taxon>Galatheoidea</taxon>
        <taxon>Porcellanidae</taxon>
        <taxon>Petrolisthes</taxon>
    </lineage>
</organism>
<reference evidence="2" key="1">
    <citation type="submission" date="2023-11" db="EMBL/GenBank/DDBJ databases">
        <title>Genome assemblies of two species of porcelain crab, Petrolisthes cinctipes and Petrolisthes manimaculis (Anomura: Porcellanidae).</title>
        <authorList>
            <person name="Angst P."/>
        </authorList>
    </citation>
    <scope>NUCLEOTIDE SEQUENCE</scope>
    <source>
        <strain evidence="2">PB745_02</strain>
        <tissue evidence="2">Gill</tissue>
    </source>
</reference>
<dbReference type="Proteomes" id="UP001292094">
    <property type="component" value="Unassembled WGS sequence"/>
</dbReference>
<comment type="caution">
    <text evidence="2">The sequence shown here is derived from an EMBL/GenBank/DDBJ whole genome shotgun (WGS) entry which is preliminary data.</text>
</comment>
<accession>A0AAE1UIY9</accession>
<name>A0AAE1UIY9_9EUCA</name>
<evidence type="ECO:0000313" key="2">
    <source>
        <dbReference type="EMBL" id="KAK4325457.1"/>
    </source>
</evidence>
<gene>
    <name evidence="2" type="ORF">Pmani_003908</name>
</gene>
<evidence type="ECO:0000256" key="1">
    <source>
        <dbReference type="SAM" id="MobiDB-lite"/>
    </source>
</evidence>